<keyword evidence="2 4" id="KW-0808">Transferase</keyword>
<dbReference type="InterPro" id="IPR002155">
    <property type="entry name" value="Thiolase"/>
</dbReference>
<keyword evidence="3 4" id="KW-0012">Acyltransferase</keyword>
<evidence type="ECO:0000313" key="8">
    <source>
        <dbReference type="Proteomes" id="UP001138961"/>
    </source>
</evidence>
<dbReference type="Proteomes" id="UP001138961">
    <property type="component" value="Unassembled WGS sequence"/>
</dbReference>
<evidence type="ECO:0000313" key="7">
    <source>
        <dbReference type="EMBL" id="MCB5198862.1"/>
    </source>
</evidence>
<gene>
    <name evidence="7" type="ORF">LGQ03_06380</name>
</gene>
<name>A0ABS8BTA2_9RHOB</name>
<dbReference type="RefSeq" id="WP_226747722.1">
    <property type="nucleotide sequence ID" value="NZ_JAJATZ010000002.1"/>
</dbReference>
<organism evidence="7 8">
    <name type="scientific">Loktanella gaetbuli</name>
    <dbReference type="NCBI Taxonomy" id="2881335"/>
    <lineage>
        <taxon>Bacteria</taxon>
        <taxon>Pseudomonadati</taxon>
        <taxon>Pseudomonadota</taxon>
        <taxon>Alphaproteobacteria</taxon>
        <taxon>Rhodobacterales</taxon>
        <taxon>Roseobacteraceae</taxon>
        <taxon>Loktanella</taxon>
    </lineage>
</organism>
<dbReference type="InterPro" id="IPR020617">
    <property type="entry name" value="Thiolase_C"/>
</dbReference>
<dbReference type="PROSITE" id="PS00099">
    <property type="entry name" value="THIOLASE_3"/>
    <property type="match status" value="1"/>
</dbReference>
<dbReference type="InterPro" id="IPR020613">
    <property type="entry name" value="Thiolase_CS"/>
</dbReference>
<dbReference type="PANTHER" id="PTHR18919">
    <property type="entry name" value="ACETYL-COA C-ACYLTRANSFERASE"/>
    <property type="match status" value="1"/>
</dbReference>
<evidence type="ECO:0000259" key="6">
    <source>
        <dbReference type="Pfam" id="PF02803"/>
    </source>
</evidence>
<dbReference type="InterPro" id="IPR020615">
    <property type="entry name" value="Thiolase_acyl_enz_int_AS"/>
</dbReference>
<dbReference type="InterPro" id="IPR020616">
    <property type="entry name" value="Thiolase_N"/>
</dbReference>
<dbReference type="PROSITE" id="PS00098">
    <property type="entry name" value="THIOLASE_1"/>
    <property type="match status" value="1"/>
</dbReference>
<evidence type="ECO:0000256" key="4">
    <source>
        <dbReference type="RuleBase" id="RU003557"/>
    </source>
</evidence>
<dbReference type="Pfam" id="PF02803">
    <property type="entry name" value="Thiolase_C"/>
    <property type="match status" value="1"/>
</dbReference>
<evidence type="ECO:0000256" key="3">
    <source>
        <dbReference type="ARBA" id="ARBA00023315"/>
    </source>
</evidence>
<feature type="domain" description="Thiolase N-terminal" evidence="5">
    <location>
        <begin position="4"/>
        <end position="260"/>
    </location>
</feature>
<comment type="similarity">
    <text evidence="1 4">Belongs to the thiolase-like superfamily. Thiolase family.</text>
</comment>
<dbReference type="EMBL" id="JAJATZ010000002">
    <property type="protein sequence ID" value="MCB5198862.1"/>
    <property type="molecule type" value="Genomic_DNA"/>
</dbReference>
<comment type="caution">
    <text evidence="7">The sequence shown here is derived from an EMBL/GenBank/DDBJ whole genome shotgun (WGS) entry which is preliminary data.</text>
</comment>
<dbReference type="PROSITE" id="PS00737">
    <property type="entry name" value="THIOLASE_2"/>
    <property type="match status" value="1"/>
</dbReference>
<dbReference type="PANTHER" id="PTHR18919:SF107">
    <property type="entry name" value="ACETYL-COA ACETYLTRANSFERASE, CYTOSOLIC"/>
    <property type="match status" value="1"/>
</dbReference>
<evidence type="ECO:0000259" key="5">
    <source>
        <dbReference type="Pfam" id="PF00108"/>
    </source>
</evidence>
<protein>
    <submittedName>
        <fullName evidence="7">Acetyl-CoA C-acetyltransferase</fullName>
    </submittedName>
</protein>
<sequence length="391" mass="40754">MTNVVIASAGRTAVGSFNGAFANVPAHDLGTAMLEGIVARAGIDKSEVSETILGQVLTAAQGQNPARQAHVNAGLPIESSAWSINQVCGSGLRAVMLGAQHIQLGDAHIVAAGGQENMSLSPHAAHLRAGYKMGDAKFVDTMIRDGLWDAFNNYHMGQTAENVAEKYEITRDAQDAFAAASQNKAEAAQKAGKFKDEILPFTVKTRKGDTIVEEDEYIRHGASVEGMQKLRPAFTKDGTVTAGNASGLNDGAAGVILMTDAEAEKRGITPLARIVSYATAGLDPSIMGVGPIHASRKALDKAGWKASDLDLVEANEAFAAQACAVNKEMGWDPEIVNVNGGAIAIGHPIGASGARILNTLLFEMQRRGAKKGLATLCIGGGMGVALCVERP</sequence>
<dbReference type="Gene3D" id="3.40.47.10">
    <property type="match status" value="2"/>
</dbReference>
<dbReference type="InterPro" id="IPR016039">
    <property type="entry name" value="Thiolase-like"/>
</dbReference>
<reference evidence="7" key="1">
    <citation type="submission" date="2021-10" db="EMBL/GenBank/DDBJ databases">
        <title>Loktanella gaetbuli sp. nov., isolated from a tidal flat.</title>
        <authorList>
            <person name="Park S."/>
            <person name="Yoon J.-H."/>
        </authorList>
    </citation>
    <scope>NUCLEOTIDE SEQUENCE</scope>
    <source>
        <strain evidence="7">TSTF-M6</strain>
    </source>
</reference>
<dbReference type="InterPro" id="IPR020610">
    <property type="entry name" value="Thiolase_AS"/>
</dbReference>
<dbReference type="NCBIfam" id="TIGR01930">
    <property type="entry name" value="AcCoA-C-Actrans"/>
    <property type="match status" value="1"/>
</dbReference>
<evidence type="ECO:0000256" key="1">
    <source>
        <dbReference type="ARBA" id="ARBA00010982"/>
    </source>
</evidence>
<proteinExistence type="inferred from homology"/>
<keyword evidence="8" id="KW-1185">Reference proteome</keyword>
<accession>A0ABS8BTA2</accession>
<dbReference type="Pfam" id="PF00108">
    <property type="entry name" value="Thiolase_N"/>
    <property type="match status" value="1"/>
</dbReference>
<dbReference type="SUPFAM" id="SSF53901">
    <property type="entry name" value="Thiolase-like"/>
    <property type="match status" value="2"/>
</dbReference>
<dbReference type="PIRSF" id="PIRSF000429">
    <property type="entry name" value="Ac-CoA_Ac_transf"/>
    <property type="match status" value="1"/>
</dbReference>
<feature type="domain" description="Thiolase C-terminal" evidence="6">
    <location>
        <begin position="269"/>
        <end position="390"/>
    </location>
</feature>
<dbReference type="CDD" id="cd00751">
    <property type="entry name" value="thiolase"/>
    <property type="match status" value="1"/>
</dbReference>
<evidence type="ECO:0000256" key="2">
    <source>
        <dbReference type="ARBA" id="ARBA00022679"/>
    </source>
</evidence>